<dbReference type="PANTHER" id="PTHR45705:SF14">
    <property type="entry name" value="ARF-GAP DOMAIN-CONTAINING PROTEIN"/>
    <property type="match status" value="1"/>
</dbReference>
<dbReference type="EMBL" id="KN838594">
    <property type="protein sequence ID" value="KIK02348.1"/>
    <property type="molecule type" value="Genomic_DNA"/>
</dbReference>
<name>A0A0C9Y2N9_9AGAR</name>
<feature type="region of interest" description="Disordered" evidence="2">
    <location>
        <begin position="188"/>
        <end position="208"/>
    </location>
</feature>
<dbReference type="PROSITE" id="PS50115">
    <property type="entry name" value="ARFGAP"/>
    <property type="match status" value="1"/>
</dbReference>
<dbReference type="HOGENOM" id="CLU_023062_3_0_1"/>
<organism evidence="4 5">
    <name type="scientific">Laccaria amethystina LaAM-08-1</name>
    <dbReference type="NCBI Taxonomy" id="1095629"/>
    <lineage>
        <taxon>Eukaryota</taxon>
        <taxon>Fungi</taxon>
        <taxon>Dikarya</taxon>
        <taxon>Basidiomycota</taxon>
        <taxon>Agaricomycotina</taxon>
        <taxon>Agaricomycetes</taxon>
        <taxon>Agaricomycetidae</taxon>
        <taxon>Agaricales</taxon>
        <taxon>Agaricineae</taxon>
        <taxon>Hydnangiaceae</taxon>
        <taxon>Laccaria</taxon>
    </lineage>
</organism>
<evidence type="ECO:0000259" key="3">
    <source>
        <dbReference type="PROSITE" id="PS50115"/>
    </source>
</evidence>
<evidence type="ECO:0000256" key="1">
    <source>
        <dbReference type="PROSITE-ProRule" id="PRU00288"/>
    </source>
</evidence>
<dbReference type="FunFam" id="1.10.220.150:FF:000010">
    <property type="entry name" value="Stromal membrane-associated protein"/>
    <property type="match status" value="1"/>
</dbReference>
<keyword evidence="1" id="KW-0479">Metal-binding</keyword>
<dbReference type="SMART" id="SM00105">
    <property type="entry name" value="ArfGap"/>
    <property type="match status" value="1"/>
</dbReference>
<dbReference type="InterPro" id="IPR038508">
    <property type="entry name" value="ArfGAP_dom_sf"/>
</dbReference>
<dbReference type="InterPro" id="IPR001164">
    <property type="entry name" value="ArfGAP_dom"/>
</dbReference>
<keyword evidence="1" id="KW-0863">Zinc-finger</keyword>
<keyword evidence="5" id="KW-1185">Reference proteome</keyword>
<dbReference type="AlphaFoldDB" id="A0A0C9Y2N9"/>
<dbReference type="CDD" id="cd08839">
    <property type="entry name" value="ArfGap_SMAP"/>
    <property type="match status" value="1"/>
</dbReference>
<keyword evidence="1" id="KW-0862">Zinc</keyword>
<dbReference type="InterPro" id="IPR051718">
    <property type="entry name" value="ARF_GTPase-activating"/>
</dbReference>
<dbReference type="GO" id="GO:0005096">
    <property type="term" value="F:GTPase activator activity"/>
    <property type="evidence" value="ECO:0007669"/>
    <property type="project" value="InterPro"/>
</dbReference>
<evidence type="ECO:0000313" key="5">
    <source>
        <dbReference type="Proteomes" id="UP000054477"/>
    </source>
</evidence>
<dbReference type="SUPFAM" id="SSF57863">
    <property type="entry name" value="ArfGap/RecO-like zinc finger"/>
    <property type="match status" value="1"/>
</dbReference>
<reference evidence="5" key="2">
    <citation type="submission" date="2015-01" db="EMBL/GenBank/DDBJ databases">
        <title>Evolutionary Origins and Diversification of the Mycorrhizal Mutualists.</title>
        <authorList>
            <consortium name="DOE Joint Genome Institute"/>
            <consortium name="Mycorrhizal Genomics Consortium"/>
            <person name="Kohler A."/>
            <person name="Kuo A."/>
            <person name="Nagy L.G."/>
            <person name="Floudas D."/>
            <person name="Copeland A."/>
            <person name="Barry K.W."/>
            <person name="Cichocki N."/>
            <person name="Veneault-Fourrey C."/>
            <person name="LaButti K."/>
            <person name="Lindquist E.A."/>
            <person name="Lipzen A."/>
            <person name="Lundell T."/>
            <person name="Morin E."/>
            <person name="Murat C."/>
            <person name="Riley R."/>
            <person name="Ohm R."/>
            <person name="Sun H."/>
            <person name="Tunlid A."/>
            <person name="Henrissat B."/>
            <person name="Grigoriev I.V."/>
            <person name="Hibbett D.S."/>
            <person name="Martin F."/>
        </authorList>
    </citation>
    <scope>NUCLEOTIDE SEQUENCE [LARGE SCALE GENOMIC DNA]</scope>
    <source>
        <strain evidence="5">LaAM-08-1</strain>
    </source>
</reference>
<dbReference type="Proteomes" id="UP000054477">
    <property type="component" value="Unassembled WGS sequence"/>
</dbReference>
<feature type="domain" description="Arf-GAP" evidence="3">
    <location>
        <begin position="10"/>
        <end position="121"/>
    </location>
</feature>
<accession>A0A0C9Y2N9</accession>
<dbReference type="InterPro" id="IPR037278">
    <property type="entry name" value="ARFGAP/RecO"/>
</dbReference>
<feature type="region of interest" description="Disordered" evidence="2">
    <location>
        <begin position="137"/>
        <end position="171"/>
    </location>
</feature>
<proteinExistence type="predicted"/>
<dbReference type="GO" id="GO:0008270">
    <property type="term" value="F:zinc ion binding"/>
    <property type="evidence" value="ECO:0007669"/>
    <property type="project" value="UniProtKB-KW"/>
</dbReference>
<evidence type="ECO:0000313" key="4">
    <source>
        <dbReference type="EMBL" id="KIK02348.1"/>
    </source>
</evidence>
<protein>
    <submittedName>
        <fullName evidence="4">Unplaced genomic scaffold K443scaffold_59, whole genome shotgun sequence</fullName>
    </submittedName>
</protein>
<dbReference type="PANTHER" id="PTHR45705">
    <property type="entry name" value="FI20236P1"/>
    <property type="match status" value="1"/>
</dbReference>
<dbReference type="InterPro" id="IPR044732">
    <property type="entry name" value="ArfGAP_SMAP1-like"/>
</dbReference>
<reference evidence="4 5" key="1">
    <citation type="submission" date="2014-04" db="EMBL/GenBank/DDBJ databases">
        <authorList>
            <consortium name="DOE Joint Genome Institute"/>
            <person name="Kuo A."/>
            <person name="Kohler A."/>
            <person name="Nagy L.G."/>
            <person name="Floudas D."/>
            <person name="Copeland A."/>
            <person name="Barry K.W."/>
            <person name="Cichocki N."/>
            <person name="Veneault-Fourrey C."/>
            <person name="LaButti K."/>
            <person name="Lindquist E.A."/>
            <person name="Lipzen A."/>
            <person name="Lundell T."/>
            <person name="Morin E."/>
            <person name="Murat C."/>
            <person name="Sun H."/>
            <person name="Tunlid A."/>
            <person name="Henrissat B."/>
            <person name="Grigoriev I.V."/>
            <person name="Hibbett D.S."/>
            <person name="Martin F."/>
            <person name="Nordberg H.P."/>
            <person name="Cantor M.N."/>
            <person name="Hua S.X."/>
        </authorList>
    </citation>
    <scope>NUCLEOTIDE SEQUENCE [LARGE SCALE GENOMIC DNA]</scope>
    <source>
        <strain evidence="4 5">LaAM-08-1</strain>
    </source>
</reference>
<dbReference type="STRING" id="1095629.A0A0C9Y2N9"/>
<dbReference type="PRINTS" id="PR00405">
    <property type="entry name" value="REVINTRACTNG"/>
</dbReference>
<evidence type="ECO:0000256" key="2">
    <source>
        <dbReference type="SAM" id="MobiDB-lite"/>
    </source>
</evidence>
<dbReference type="OrthoDB" id="10266696at2759"/>
<dbReference type="Gene3D" id="1.10.220.150">
    <property type="entry name" value="Arf GTPase activating protein"/>
    <property type="match status" value="1"/>
</dbReference>
<gene>
    <name evidence="4" type="ORF">K443DRAFT_677733</name>
</gene>
<sequence length="371" mass="40923">MSRQDKVTTERFTRTLREMVKRPENKLCADCKRNDPRWASWNLGVFLCIRCSGIHRGMGTHISKVKSVDLDVWTPEQMESIQKWGNHRANLYWEAHLKPGHTPPEHKMESFIRSKYESRRWALDGLPPFDPSVLENASTAAVPEQTQPASVTSTFPSHPTISSISRQPTVAINSPPQRHQLLSAGYSNRQPNITSADSSAPQPVHESTLQTNIPQNDLFSLDFHAPAPVNNALVQQVKKDVKHDILSLFSSPSGATQPATAGFGQFNNTPVTASSSPWGSIQPQQLTPTMGLNGVGAWGAPDLPNNVWANSSASPQRQQQATLLNTSNVWDGMNLGLPSQRQSQSTFSEPCSAAPVQKKDDVFGDLWGDFK</sequence>
<dbReference type="GO" id="GO:0005737">
    <property type="term" value="C:cytoplasm"/>
    <property type="evidence" value="ECO:0007669"/>
    <property type="project" value="TreeGrafter"/>
</dbReference>
<dbReference type="Pfam" id="PF01412">
    <property type="entry name" value="ArfGap"/>
    <property type="match status" value="1"/>
</dbReference>